<evidence type="ECO:0000256" key="1">
    <source>
        <dbReference type="SAM" id="Coils"/>
    </source>
</evidence>
<protein>
    <submittedName>
        <fullName evidence="2">Uncharacterized protein</fullName>
    </submittedName>
</protein>
<evidence type="ECO:0000313" key="2">
    <source>
        <dbReference type="EMBL" id="MFD1302754.1"/>
    </source>
</evidence>
<dbReference type="Proteomes" id="UP001597176">
    <property type="component" value="Unassembled WGS sequence"/>
</dbReference>
<dbReference type="EMBL" id="JBHTND010000019">
    <property type="protein sequence ID" value="MFD1302754.1"/>
    <property type="molecule type" value="Genomic_DNA"/>
</dbReference>
<feature type="coiled-coil region" evidence="1">
    <location>
        <begin position="99"/>
        <end position="154"/>
    </location>
</feature>
<dbReference type="RefSeq" id="WP_238204380.1">
    <property type="nucleotide sequence ID" value="NZ_JBHTND010000019.1"/>
</dbReference>
<keyword evidence="3" id="KW-1185">Reference proteome</keyword>
<gene>
    <name evidence="2" type="ORF">ACFQ4G_14365</name>
</gene>
<proteinExistence type="predicted"/>
<keyword evidence="1" id="KW-0175">Coiled coil</keyword>
<name>A0ABW3X2D7_9HYPH</name>
<reference evidence="3" key="1">
    <citation type="journal article" date="2019" name="Int. J. Syst. Evol. Microbiol.">
        <title>The Global Catalogue of Microorganisms (GCM) 10K type strain sequencing project: providing services to taxonomists for standard genome sequencing and annotation.</title>
        <authorList>
            <consortium name="The Broad Institute Genomics Platform"/>
            <consortium name="The Broad Institute Genome Sequencing Center for Infectious Disease"/>
            <person name="Wu L."/>
            <person name="Ma J."/>
        </authorList>
    </citation>
    <scope>NUCLEOTIDE SEQUENCE [LARGE SCALE GENOMIC DNA]</scope>
    <source>
        <strain evidence="3">CCUG 56108</strain>
    </source>
</reference>
<accession>A0ABW3X2D7</accession>
<sequence>MIETVMIFALGFLAASLCALMVLPAVSARATRLAKRRLEGLVPLSASEIAAEKDYLRARFAVIQRRLERKVEAARANRHADMAAIGARTLEIAALARGVEEREAALASARATLDGVEQDLHTARAEGTLSLATLEILENAHRDLLDDVHALRAAKASLDTVERESLVDDVAGDVDRDLPARYAALLAECEALRSAKATPDEEIAELRLRIVEVADSLLRQNRLPSVEAFAMPGSQAGSVPRKQTEPV</sequence>
<evidence type="ECO:0000313" key="3">
    <source>
        <dbReference type="Proteomes" id="UP001597176"/>
    </source>
</evidence>
<organism evidence="2 3">
    <name type="scientific">Methylobacterium marchantiae</name>
    <dbReference type="NCBI Taxonomy" id="600331"/>
    <lineage>
        <taxon>Bacteria</taxon>
        <taxon>Pseudomonadati</taxon>
        <taxon>Pseudomonadota</taxon>
        <taxon>Alphaproteobacteria</taxon>
        <taxon>Hyphomicrobiales</taxon>
        <taxon>Methylobacteriaceae</taxon>
        <taxon>Methylobacterium</taxon>
    </lineage>
</organism>
<comment type="caution">
    <text evidence="2">The sequence shown here is derived from an EMBL/GenBank/DDBJ whole genome shotgun (WGS) entry which is preliminary data.</text>
</comment>